<dbReference type="AlphaFoldDB" id="A0A7R9EA22"/>
<organism evidence="1">
    <name type="scientific">Timema monikensis</name>
    <dbReference type="NCBI Taxonomy" id="170555"/>
    <lineage>
        <taxon>Eukaryota</taxon>
        <taxon>Metazoa</taxon>
        <taxon>Ecdysozoa</taxon>
        <taxon>Arthropoda</taxon>
        <taxon>Hexapoda</taxon>
        <taxon>Insecta</taxon>
        <taxon>Pterygota</taxon>
        <taxon>Neoptera</taxon>
        <taxon>Polyneoptera</taxon>
        <taxon>Phasmatodea</taxon>
        <taxon>Timematodea</taxon>
        <taxon>Timematoidea</taxon>
        <taxon>Timematidae</taxon>
        <taxon>Timema</taxon>
    </lineage>
</organism>
<reference evidence="1" key="1">
    <citation type="submission" date="2020-11" db="EMBL/GenBank/DDBJ databases">
        <authorList>
            <person name="Tran Van P."/>
        </authorList>
    </citation>
    <scope>NUCLEOTIDE SEQUENCE</scope>
</reference>
<evidence type="ECO:0008006" key="2">
    <source>
        <dbReference type="Google" id="ProtNLM"/>
    </source>
</evidence>
<dbReference type="EMBL" id="OB794016">
    <property type="protein sequence ID" value="CAD7429257.1"/>
    <property type="molecule type" value="Genomic_DNA"/>
</dbReference>
<sequence>MHLVYPQHDADVKELVDGCPDLVELDMSDCISLTAETISHVCQLSKLEHLALSRCYSIPRSAYLELTSVSSLQFLDVFSLLAEHSLSGLQRALPAVEINKFLFSSIARPTVGIRRTSIWGLRVRD</sequence>
<accession>A0A7R9EA22</accession>
<protein>
    <recommendedName>
        <fullName evidence="2">S-phase kinase-associated protein 2</fullName>
    </recommendedName>
</protein>
<gene>
    <name evidence="1" type="ORF">TMSB3V08_LOCUS6037</name>
</gene>
<evidence type="ECO:0000313" key="1">
    <source>
        <dbReference type="EMBL" id="CAD7429257.1"/>
    </source>
</evidence>
<name>A0A7R9EA22_9NEOP</name>
<dbReference type="InterPro" id="IPR032675">
    <property type="entry name" value="LRR_dom_sf"/>
</dbReference>
<dbReference type="SUPFAM" id="SSF52047">
    <property type="entry name" value="RNI-like"/>
    <property type="match status" value="1"/>
</dbReference>
<proteinExistence type="predicted"/>
<dbReference type="Gene3D" id="3.80.10.10">
    <property type="entry name" value="Ribonuclease Inhibitor"/>
    <property type="match status" value="1"/>
</dbReference>